<keyword evidence="4" id="KW-1185">Reference proteome</keyword>
<feature type="signal peptide" evidence="2">
    <location>
        <begin position="1"/>
        <end position="21"/>
    </location>
</feature>
<accession>A0ABD3PU44</accession>
<protein>
    <submittedName>
        <fullName evidence="3">Uncharacterized protein</fullName>
    </submittedName>
</protein>
<gene>
    <name evidence="3" type="ORF">ACHAWO_012925</name>
</gene>
<reference evidence="3 4" key="1">
    <citation type="submission" date="2024-10" db="EMBL/GenBank/DDBJ databases">
        <title>Updated reference genomes for cyclostephanoid diatoms.</title>
        <authorList>
            <person name="Roberts W.R."/>
            <person name="Alverson A.J."/>
        </authorList>
    </citation>
    <scope>NUCLEOTIDE SEQUENCE [LARGE SCALE GENOMIC DNA]</scope>
    <source>
        <strain evidence="3 4">AJA010-31</strain>
    </source>
</reference>
<comment type="caution">
    <text evidence="3">The sequence shown here is derived from an EMBL/GenBank/DDBJ whole genome shotgun (WGS) entry which is preliminary data.</text>
</comment>
<sequence length="537" mass="58548">MIITPSIILACLLHRSHPAGAQDLNYAASKGKEARSVPSIHRRLKKVAESSSVIKSADAVEKKGSKKAGRSAKGAKHPVASDSPSEPPTSSLGHEFSVGEDQAATLFPSPWPTYNPIQAISEFPTDAQIGLDAELVVGIRTPDCPRLLGQDTTPRPIVIDTLEPTAPPTSKPTSHPTLEPTTPPTSKPTLIPTPRPIAKPESTSSNVTFQRGALTKDIKRFGFKVSKGITVNMIAQADKYVRYANGKRSDIKYHAMPDGAAVFQLSDGYVYVNNAEIKDGRGGVYGLYFDRNGEIFDYKQLLSGTSRSCSGGKTPWNTYPVFYVVEDAKFGALRKYTPPRKENGAVADWTSLHTPGGTTEFLLFIDDNTFKWTTCDEDAARLSQAANFPYVEGVDVKDGFLYFVSKKTYKLYTLDLKRGTYTTMYTNNTLVGDGEFSNSPDQIVRNNGGDFLYFTEDGGSTPGVYVLDLSGNMYAIFEAYNAVYKGDETTGLAFSPNGNTMYASFQDCGCELIYADDCGCLVKFVRDDGLSFDDESN</sequence>
<dbReference type="SUPFAM" id="SSF63825">
    <property type="entry name" value="YWTD domain"/>
    <property type="match status" value="1"/>
</dbReference>
<keyword evidence="2" id="KW-0732">Signal</keyword>
<proteinExistence type="predicted"/>
<dbReference type="PANTHER" id="PTHR35399:SF2">
    <property type="entry name" value="DUF839 DOMAIN-CONTAINING PROTEIN"/>
    <property type="match status" value="1"/>
</dbReference>
<dbReference type="PANTHER" id="PTHR35399">
    <property type="entry name" value="SLR8030 PROTEIN"/>
    <property type="match status" value="1"/>
</dbReference>
<organism evidence="3 4">
    <name type="scientific">Cyclotella atomus</name>
    <dbReference type="NCBI Taxonomy" id="382360"/>
    <lineage>
        <taxon>Eukaryota</taxon>
        <taxon>Sar</taxon>
        <taxon>Stramenopiles</taxon>
        <taxon>Ochrophyta</taxon>
        <taxon>Bacillariophyta</taxon>
        <taxon>Coscinodiscophyceae</taxon>
        <taxon>Thalassiosirophycidae</taxon>
        <taxon>Stephanodiscales</taxon>
        <taxon>Stephanodiscaceae</taxon>
        <taxon>Cyclotella</taxon>
    </lineage>
</organism>
<feature type="region of interest" description="Disordered" evidence="1">
    <location>
        <begin position="55"/>
        <end position="95"/>
    </location>
</feature>
<evidence type="ECO:0000313" key="4">
    <source>
        <dbReference type="Proteomes" id="UP001530400"/>
    </source>
</evidence>
<dbReference type="AlphaFoldDB" id="A0ABD3PU44"/>
<feature type="region of interest" description="Disordered" evidence="1">
    <location>
        <begin position="161"/>
        <end position="206"/>
    </location>
</feature>
<dbReference type="EMBL" id="JALLPJ020000485">
    <property type="protein sequence ID" value="KAL3790791.1"/>
    <property type="molecule type" value="Genomic_DNA"/>
</dbReference>
<feature type="compositionally biased region" description="Polar residues" evidence="1">
    <location>
        <begin position="82"/>
        <end position="92"/>
    </location>
</feature>
<feature type="compositionally biased region" description="Basic residues" evidence="1">
    <location>
        <begin position="64"/>
        <end position="76"/>
    </location>
</feature>
<evidence type="ECO:0000256" key="2">
    <source>
        <dbReference type="SAM" id="SignalP"/>
    </source>
</evidence>
<feature type="compositionally biased region" description="Polar residues" evidence="1">
    <location>
        <begin position="171"/>
        <end position="180"/>
    </location>
</feature>
<dbReference type="Proteomes" id="UP001530400">
    <property type="component" value="Unassembled WGS sequence"/>
</dbReference>
<feature type="compositionally biased region" description="Pro residues" evidence="1">
    <location>
        <begin position="181"/>
        <end position="197"/>
    </location>
</feature>
<evidence type="ECO:0000256" key="1">
    <source>
        <dbReference type="SAM" id="MobiDB-lite"/>
    </source>
</evidence>
<feature type="chain" id="PRO_5044784296" evidence="2">
    <location>
        <begin position="22"/>
        <end position="537"/>
    </location>
</feature>
<name>A0ABD3PU44_9STRA</name>
<evidence type="ECO:0000313" key="3">
    <source>
        <dbReference type="EMBL" id="KAL3790791.1"/>
    </source>
</evidence>